<keyword evidence="5" id="KW-1185">Reference proteome</keyword>
<dbReference type="InParanoid" id="A0A165FDA3"/>
<dbReference type="PANTHER" id="PTHR42748">
    <property type="entry name" value="NITROGEN METABOLITE REPRESSION PROTEIN NMRA FAMILY MEMBER"/>
    <property type="match status" value="1"/>
</dbReference>
<evidence type="ECO:0000313" key="5">
    <source>
        <dbReference type="Proteomes" id="UP000077266"/>
    </source>
</evidence>
<dbReference type="EMBL" id="KV426090">
    <property type="protein sequence ID" value="KZV88802.1"/>
    <property type="molecule type" value="Genomic_DNA"/>
</dbReference>
<dbReference type="GO" id="GO:0005634">
    <property type="term" value="C:nucleus"/>
    <property type="evidence" value="ECO:0007669"/>
    <property type="project" value="TreeGrafter"/>
</dbReference>
<protein>
    <submittedName>
        <fullName evidence="4">NmrA-domain-containing protein</fullName>
    </submittedName>
</protein>
<dbReference type="InterPro" id="IPR051164">
    <property type="entry name" value="NmrA-like_oxidored"/>
</dbReference>
<dbReference type="InterPro" id="IPR036291">
    <property type="entry name" value="NAD(P)-bd_dom_sf"/>
</dbReference>
<feature type="domain" description="NmrA-like" evidence="3">
    <location>
        <begin position="6"/>
        <end position="208"/>
    </location>
</feature>
<keyword evidence="2" id="KW-0521">NADP</keyword>
<dbReference type="STRING" id="1314781.A0A165FDA3"/>
<accession>A0A165FDA3</accession>
<dbReference type="Pfam" id="PF05368">
    <property type="entry name" value="NmrA"/>
    <property type="match status" value="1"/>
</dbReference>
<reference evidence="4 5" key="1">
    <citation type="journal article" date="2016" name="Mol. Biol. Evol.">
        <title>Comparative Genomics of Early-Diverging Mushroom-Forming Fungi Provides Insights into the Origins of Lignocellulose Decay Capabilities.</title>
        <authorList>
            <person name="Nagy L.G."/>
            <person name="Riley R."/>
            <person name="Tritt A."/>
            <person name="Adam C."/>
            <person name="Daum C."/>
            <person name="Floudas D."/>
            <person name="Sun H."/>
            <person name="Yadav J.S."/>
            <person name="Pangilinan J."/>
            <person name="Larsson K.H."/>
            <person name="Matsuura K."/>
            <person name="Barry K."/>
            <person name="Labutti K."/>
            <person name="Kuo R."/>
            <person name="Ohm R.A."/>
            <person name="Bhattacharya S.S."/>
            <person name="Shirouzu T."/>
            <person name="Yoshinaga Y."/>
            <person name="Martin F.M."/>
            <person name="Grigoriev I.V."/>
            <person name="Hibbett D.S."/>
        </authorList>
    </citation>
    <scope>NUCLEOTIDE SEQUENCE [LARGE SCALE GENOMIC DNA]</scope>
    <source>
        <strain evidence="4 5">HHB12029</strain>
    </source>
</reference>
<comment type="similarity">
    <text evidence="1">Belongs to the NmrA-type oxidoreductase family.</text>
</comment>
<evidence type="ECO:0000313" key="4">
    <source>
        <dbReference type="EMBL" id="KZV88802.1"/>
    </source>
</evidence>
<dbReference type="SUPFAM" id="SSF51735">
    <property type="entry name" value="NAD(P)-binding Rossmann-fold domains"/>
    <property type="match status" value="1"/>
</dbReference>
<dbReference type="Gene3D" id="3.40.50.720">
    <property type="entry name" value="NAD(P)-binding Rossmann-like Domain"/>
    <property type="match status" value="1"/>
</dbReference>
<dbReference type="PANTHER" id="PTHR42748:SF31">
    <property type="entry name" value="NMRA-LIKE DOMAIN-CONTAINING PROTEIN-RELATED"/>
    <property type="match status" value="1"/>
</dbReference>
<evidence type="ECO:0000259" key="3">
    <source>
        <dbReference type="Pfam" id="PF05368"/>
    </source>
</evidence>
<sequence length="306" mass="33288">MARIATVFGATGIQGGAVVRTLLKDGTFTPRAVTRNANSDAARALAAQGAEVVEANLGDYEAVKKAVTGAEVVFGVTIPDFTGAGATEYDQGKNMVDAAKETGVRFFVWSSLTDFTKLSGGKYSSPVFDGKARVDDYLLASGVPHSVLLTGGFLENWTRSNWPGQPQLTENGEIALRTIYLPGTTGIVSWIGHDMGPCVLALIKQYDAGKLNEVNGQKYVMGTERYTIEDNFRKIEEGNDPRAAMVRETAPKCMARTDTPFQIYVLKEFPWYPDMTIPDPRLIAMGVKFGTVEEFVRTELKSHLGL</sequence>
<dbReference type="InterPro" id="IPR008030">
    <property type="entry name" value="NmrA-like"/>
</dbReference>
<organism evidence="4 5">
    <name type="scientific">Exidia glandulosa HHB12029</name>
    <dbReference type="NCBI Taxonomy" id="1314781"/>
    <lineage>
        <taxon>Eukaryota</taxon>
        <taxon>Fungi</taxon>
        <taxon>Dikarya</taxon>
        <taxon>Basidiomycota</taxon>
        <taxon>Agaricomycotina</taxon>
        <taxon>Agaricomycetes</taxon>
        <taxon>Auriculariales</taxon>
        <taxon>Exidiaceae</taxon>
        <taxon>Exidia</taxon>
    </lineage>
</organism>
<dbReference type="Proteomes" id="UP000077266">
    <property type="component" value="Unassembled WGS sequence"/>
</dbReference>
<gene>
    <name evidence="4" type="ORF">EXIGLDRAFT_797663</name>
</gene>
<evidence type="ECO:0000256" key="2">
    <source>
        <dbReference type="ARBA" id="ARBA00022857"/>
    </source>
</evidence>
<evidence type="ECO:0000256" key="1">
    <source>
        <dbReference type="ARBA" id="ARBA00006328"/>
    </source>
</evidence>
<dbReference type="OrthoDB" id="419598at2759"/>
<dbReference type="AlphaFoldDB" id="A0A165FDA3"/>
<name>A0A165FDA3_EXIGL</name>
<dbReference type="Gene3D" id="3.90.25.10">
    <property type="entry name" value="UDP-galactose 4-epimerase, domain 1"/>
    <property type="match status" value="1"/>
</dbReference>
<proteinExistence type="inferred from homology"/>